<dbReference type="InterPro" id="IPR000595">
    <property type="entry name" value="cNMP-bd_dom"/>
</dbReference>
<dbReference type="PANTHER" id="PTHR36304:SF4">
    <property type="entry name" value="DUF4388 DOMAIN-CONTAINING PROTEIN"/>
    <property type="match status" value="1"/>
</dbReference>
<dbReference type="SUPFAM" id="SSF51206">
    <property type="entry name" value="cAMP-binding domain-like"/>
    <property type="match status" value="2"/>
</dbReference>
<dbReference type="KEGG" id="dal:Dalk_2438"/>
<evidence type="ECO:0000259" key="1">
    <source>
        <dbReference type="PROSITE" id="PS50042"/>
    </source>
</evidence>
<dbReference type="Gene3D" id="2.60.120.10">
    <property type="entry name" value="Jelly Rolls"/>
    <property type="match status" value="2"/>
</dbReference>
<dbReference type="PANTHER" id="PTHR36304">
    <property type="entry name" value="DOMAIN GTPASE-ACTIVATING PROTEIN, PUTATIVE-RELATED-RELATED"/>
    <property type="match status" value="1"/>
</dbReference>
<sequence>MTVDTSALSGNLEFLTLPDVLQLLHTNTCSGILRVKNPYTPTPGVVYFNKGAAVDALAEDKSGIEALYELFGWVEGTFTFSTEKVTASRVIKAGMMEIILDGTRMLDDGKIAKKGPEEAFIQDDQNTTDGSNLPVVRRPISNYSYVLDEEEVANGKNIVTQGRHGDWICVMLDGYADVIRQTPKDGVTITRLGPGSLIGNISSLMSTKSVRTATLVARGRVALGVLDMQRIHTEFSILTPKFRSIAVSLDKRLRQATDTVVDIHLKQLNVKEVLAGKRLLMEQGSTDEQAHLIEEGDVCVVRKTKKGPIPLAFLEKGDYVGNIPCINTGHEPSGAALYATEDVKLAPLDLELVQQEYDEASPMIRAILDHVAACVSVTTLIACDFEKMTRKR</sequence>
<protein>
    <submittedName>
        <fullName evidence="2">Cyclic nucleotide-binding protein</fullName>
    </submittedName>
</protein>
<dbReference type="AlphaFoldDB" id="B8FB45"/>
<dbReference type="EMBL" id="CP001322">
    <property type="protein sequence ID" value="ACL04131.1"/>
    <property type="molecule type" value="Genomic_DNA"/>
</dbReference>
<accession>B8FB45</accession>
<dbReference type="CDD" id="cd00038">
    <property type="entry name" value="CAP_ED"/>
    <property type="match status" value="1"/>
</dbReference>
<dbReference type="InterPro" id="IPR014710">
    <property type="entry name" value="RmlC-like_jellyroll"/>
</dbReference>
<dbReference type="HOGENOM" id="CLU_713156_0_0_7"/>
<dbReference type="RefSeq" id="WP_015947205.1">
    <property type="nucleotide sequence ID" value="NC_011768.1"/>
</dbReference>
<dbReference type="Pfam" id="PF00027">
    <property type="entry name" value="cNMP_binding"/>
    <property type="match status" value="2"/>
</dbReference>
<dbReference type="Pfam" id="PF14332">
    <property type="entry name" value="DUF4388"/>
    <property type="match status" value="1"/>
</dbReference>
<reference evidence="2 3" key="1">
    <citation type="journal article" date="2012" name="Environ. Microbiol.">
        <title>The genome sequence of Desulfatibacillum alkenivorans AK-01: a blueprint for anaerobic alkane oxidation.</title>
        <authorList>
            <person name="Callaghan A.V."/>
            <person name="Morris B.E."/>
            <person name="Pereira I.A."/>
            <person name="McInerney M.J."/>
            <person name="Austin R.N."/>
            <person name="Groves J.T."/>
            <person name="Kukor J.J."/>
            <person name="Suflita J.M."/>
            <person name="Young L.Y."/>
            <person name="Zylstra G.J."/>
            <person name="Wawrik B."/>
        </authorList>
    </citation>
    <scope>NUCLEOTIDE SEQUENCE [LARGE SCALE GENOMIC DNA]</scope>
    <source>
        <strain evidence="2 3">AK-01</strain>
    </source>
</reference>
<proteinExistence type="predicted"/>
<organism evidence="2 3">
    <name type="scientific">Desulfatibacillum aliphaticivorans</name>
    <dbReference type="NCBI Taxonomy" id="218208"/>
    <lineage>
        <taxon>Bacteria</taxon>
        <taxon>Pseudomonadati</taxon>
        <taxon>Thermodesulfobacteriota</taxon>
        <taxon>Desulfobacteria</taxon>
        <taxon>Desulfobacterales</taxon>
        <taxon>Desulfatibacillaceae</taxon>
        <taxon>Desulfatibacillum</taxon>
    </lineage>
</organism>
<feature type="domain" description="Cyclic nucleotide-binding" evidence="1">
    <location>
        <begin position="147"/>
        <end position="231"/>
    </location>
</feature>
<feature type="domain" description="Cyclic nucleotide-binding" evidence="1">
    <location>
        <begin position="280"/>
        <end position="355"/>
    </location>
</feature>
<dbReference type="Proteomes" id="UP000000739">
    <property type="component" value="Chromosome"/>
</dbReference>
<name>B8FB45_DESAL</name>
<dbReference type="eggNOG" id="COG0664">
    <property type="taxonomic scope" value="Bacteria"/>
</dbReference>
<dbReference type="InterPro" id="IPR025497">
    <property type="entry name" value="PatA-like_N"/>
</dbReference>
<keyword evidence="3" id="KW-1185">Reference proteome</keyword>
<gene>
    <name evidence="2" type="ordered locus">Dalk_2438</name>
</gene>
<dbReference type="InterPro" id="IPR018490">
    <property type="entry name" value="cNMP-bd_dom_sf"/>
</dbReference>
<evidence type="ECO:0000313" key="3">
    <source>
        <dbReference type="Proteomes" id="UP000000739"/>
    </source>
</evidence>
<dbReference type="PROSITE" id="PS50042">
    <property type="entry name" value="CNMP_BINDING_3"/>
    <property type="match status" value="2"/>
</dbReference>
<evidence type="ECO:0000313" key="2">
    <source>
        <dbReference type="EMBL" id="ACL04131.1"/>
    </source>
</evidence>